<proteinExistence type="predicted"/>
<feature type="region of interest" description="Disordered" evidence="1">
    <location>
        <begin position="702"/>
        <end position="724"/>
    </location>
</feature>
<accession>A0A428SIG0</accession>
<dbReference type="EMBL" id="NKCL01000014">
    <property type="protein sequence ID" value="RSL89544.1"/>
    <property type="molecule type" value="Genomic_DNA"/>
</dbReference>
<gene>
    <name evidence="2" type="ORF">CEP51_001103</name>
</gene>
<evidence type="ECO:0000313" key="2">
    <source>
        <dbReference type="EMBL" id="RSL89544.1"/>
    </source>
</evidence>
<protein>
    <recommendedName>
        <fullName evidence="4">Fungal N-terminal domain-containing protein</fullName>
    </recommendedName>
</protein>
<evidence type="ECO:0000256" key="1">
    <source>
        <dbReference type="SAM" id="MobiDB-lite"/>
    </source>
</evidence>
<feature type="compositionally biased region" description="Polar residues" evidence="1">
    <location>
        <begin position="824"/>
        <end position="833"/>
    </location>
</feature>
<keyword evidence="3" id="KW-1185">Reference proteome</keyword>
<feature type="region of interest" description="Disordered" evidence="1">
    <location>
        <begin position="290"/>
        <end position="317"/>
    </location>
</feature>
<feature type="compositionally biased region" description="Polar residues" evidence="1">
    <location>
        <begin position="702"/>
        <end position="721"/>
    </location>
</feature>
<dbReference type="Proteomes" id="UP000287972">
    <property type="component" value="Unassembled WGS sequence"/>
</dbReference>
<feature type="compositionally biased region" description="Basic and acidic residues" evidence="1">
    <location>
        <begin position="301"/>
        <end position="315"/>
    </location>
</feature>
<feature type="region of interest" description="Disordered" evidence="1">
    <location>
        <begin position="804"/>
        <end position="836"/>
    </location>
</feature>
<comment type="caution">
    <text evidence="2">The sequence shown here is derived from an EMBL/GenBank/DDBJ whole genome shotgun (WGS) entry which is preliminary data.</text>
</comment>
<reference evidence="2 3" key="1">
    <citation type="submission" date="2017-06" db="EMBL/GenBank/DDBJ databases">
        <title>Comparative genomic analysis of Ambrosia Fusariam Clade fungi.</title>
        <authorList>
            <person name="Stajich J.E."/>
            <person name="Carrillo J."/>
            <person name="Kijimoto T."/>
            <person name="Eskalen A."/>
            <person name="O'Donnell K."/>
            <person name="Kasson M."/>
        </authorList>
    </citation>
    <scope>NUCLEOTIDE SEQUENCE [LARGE SCALE GENOMIC DNA]</scope>
    <source>
        <strain evidence="2 3">NRRL62606</strain>
    </source>
</reference>
<sequence length="919" mass="103099">MSDPFSIASGAAGIISLGLEIAQGLYQIAGAIGSAGLEVRTYAEEINQFSKLLDQVKNELTQSANVSIDLQSLIKDVMDVCNRVLTPLDCLQKTLKPLLVRFKSSPGKFRQLGLRLQWVFSSRDKLLFYREVLKGQHRILDTTLQVMILQTTRDRSPQHISIMQLFLRNSMSAVDQSHSEDRRTGSRLLSQQSLPERLEATRGIHTVNDTIDMTLRVVSSTSHSTPSEENVGLVRLSATSTQLSEGLSSQEVEAIDMQIEKDLSSESPESAHDLWLDMGSMQRKALRLASQALHSSQGAGKEGDKPSTPQHRSDPDFEMPVLFVCPPTNTHGPVVDGEIIYLNGTDESLAATGSNLRVKRALEDQLYTQEVGTANDEGSTWVNLLNELQRMEHDSMAWEKEEYNKEEDRTGEPNPDGVPAVWFQHTMAAALQKQRRKWDTMPSNVKRPYAMTTISYLIEMAAMLGLYWKVFDRSEDKYRAEGNGCMLTGTAVPELGLVFKFQVTGKRRFRETRLIPADEVRNLCFGVVPTIYQHPNDKEGTELLSQQPLDLSVLRLGSQREIAETLELIGCNTNTCNLFLDETKNVKHLFPVVFEILGMLSPTFQTPGSIFTYLPNPTNKAWDKRSASLSTLLAVYIEHLGLTFREAYPNPVVTEVLINHGHQIFQHNPGNSEWTGSKVKWLGALHEAICDCDQVLTAKANTGTPQIRRQPGNPSQETPRQTSRRRVVQDVLKFHLQEVLKALNKGDDQIKNSSNSPTFGDVEDKVCFQDIAEAETDRRQEIFMELYFQTVRFSACRATEAVESHRKHRRIRRGSIPTKDDSTEPSSPALSMTDQHRGSVIDASPSDMRDMQLSLGEAVSSSISVGKRSLSEEEVGHVDVWHTLIFRMICWLSLHEFNSLDVQVNKSELLGSQMPVYIL</sequence>
<organism evidence="2 3">
    <name type="scientific">Fusarium floridanum</name>
    <dbReference type="NCBI Taxonomy" id="1325733"/>
    <lineage>
        <taxon>Eukaryota</taxon>
        <taxon>Fungi</taxon>
        <taxon>Dikarya</taxon>
        <taxon>Ascomycota</taxon>
        <taxon>Pezizomycotina</taxon>
        <taxon>Sordariomycetes</taxon>
        <taxon>Hypocreomycetidae</taxon>
        <taxon>Hypocreales</taxon>
        <taxon>Nectriaceae</taxon>
        <taxon>Fusarium</taxon>
        <taxon>Fusarium solani species complex</taxon>
    </lineage>
</organism>
<evidence type="ECO:0008006" key="4">
    <source>
        <dbReference type="Google" id="ProtNLM"/>
    </source>
</evidence>
<dbReference type="AlphaFoldDB" id="A0A428SIG0"/>
<evidence type="ECO:0000313" key="3">
    <source>
        <dbReference type="Proteomes" id="UP000287972"/>
    </source>
</evidence>
<name>A0A428SIG0_9HYPO</name>